<keyword evidence="4 9" id="KW-0547">Nucleotide-binding</keyword>
<dbReference type="PANTHER" id="PTHR11349">
    <property type="entry name" value="NUCLEOSIDE DIPHOSPHATE KINASE"/>
    <property type="match status" value="1"/>
</dbReference>
<dbReference type="SMART" id="SM00562">
    <property type="entry name" value="NDK"/>
    <property type="match status" value="1"/>
</dbReference>
<name>A0ABQ8UFF2_9EUKA</name>
<evidence type="ECO:0000256" key="7">
    <source>
        <dbReference type="PROSITE-ProRule" id="PRU00706"/>
    </source>
</evidence>
<feature type="binding site" evidence="7">
    <location>
        <position position="127"/>
    </location>
    <ligand>
        <name>ATP</name>
        <dbReference type="ChEBI" id="CHEBI:30616"/>
    </ligand>
</feature>
<feature type="active site" description="Pros-phosphohistidine intermediate" evidence="7">
    <location>
        <position position="130"/>
    </location>
</feature>
<dbReference type="EC" id="2.7.4.6" evidence="9"/>
<evidence type="ECO:0000256" key="6">
    <source>
        <dbReference type="ARBA" id="ARBA00022840"/>
    </source>
</evidence>
<sequence>MSAPATAQAVPAGPVVQDTFLCVKPDGVERGLIGEMIVRFERKGLQLVGMKMITPSRSLIETHYAEHRGKGFFNGICEYMSGHPVVAMVWRGVDAISVCRTVIGATNPTKAAMGTIRGDFGMQTGRNLIHGSDGPESAAREIGLWFRPEEITPASVVPCINKWLYE</sequence>
<feature type="binding site" evidence="7">
    <location>
        <position position="100"/>
    </location>
    <ligand>
        <name>ATP</name>
        <dbReference type="ChEBI" id="CHEBI:30616"/>
    </ligand>
</feature>
<evidence type="ECO:0000256" key="5">
    <source>
        <dbReference type="ARBA" id="ARBA00022777"/>
    </source>
</evidence>
<dbReference type="NCBIfam" id="NF001908">
    <property type="entry name" value="PRK00668.1"/>
    <property type="match status" value="1"/>
</dbReference>
<evidence type="ECO:0000256" key="4">
    <source>
        <dbReference type="ARBA" id="ARBA00022741"/>
    </source>
</evidence>
<comment type="catalytic activity">
    <reaction evidence="9">
        <text>a 2'-deoxyribonucleoside 5'-diphosphate + ATP = a 2'-deoxyribonucleoside 5'-triphosphate + ADP</text>
        <dbReference type="Rhea" id="RHEA:44640"/>
        <dbReference type="ChEBI" id="CHEBI:30616"/>
        <dbReference type="ChEBI" id="CHEBI:61560"/>
        <dbReference type="ChEBI" id="CHEBI:73316"/>
        <dbReference type="ChEBI" id="CHEBI:456216"/>
        <dbReference type="EC" id="2.7.4.6"/>
    </reaction>
</comment>
<dbReference type="InterPro" id="IPR023005">
    <property type="entry name" value="Nucleoside_diP_kinase_AS"/>
</dbReference>
<keyword evidence="6 9" id="KW-0067">ATP-binding</keyword>
<feature type="binding site" evidence="7">
    <location>
        <position position="117"/>
    </location>
    <ligand>
        <name>ATP</name>
        <dbReference type="ChEBI" id="CHEBI:30616"/>
    </ligand>
</feature>
<dbReference type="SUPFAM" id="SSF54919">
    <property type="entry name" value="Nucleoside diphosphate kinase, NDK"/>
    <property type="match status" value="1"/>
</dbReference>
<dbReference type="Pfam" id="PF00334">
    <property type="entry name" value="NDK"/>
    <property type="match status" value="1"/>
</dbReference>
<dbReference type="PROSITE" id="PS00469">
    <property type="entry name" value="NDPK"/>
    <property type="match status" value="1"/>
</dbReference>
<keyword evidence="3 9" id="KW-0808">Transferase</keyword>
<protein>
    <recommendedName>
        <fullName evidence="9">Nucleoside diphosphate kinase</fullName>
        <ecNumber evidence="9">2.7.4.6</ecNumber>
    </recommendedName>
</protein>
<dbReference type="Gene3D" id="3.30.70.141">
    <property type="entry name" value="Nucleoside diphosphate kinase-like domain"/>
    <property type="match status" value="1"/>
</dbReference>
<dbReference type="HAMAP" id="MF_00451">
    <property type="entry name" value="NDP_kinase"/>
    <property type="match status" value="1"/>
</dbReference>
<dbReference type="PRINTS" id="PR01243">
    <property type="entry name" value="NUCDPKINASE"/>
</dbReference>
<dbReference type="GO" id="GO:0016301">
    <property type="term" value="F:kinase activity"/>
    <property type="evidence" value="ECO:0007669"/>
    <property type="project" value="UniProtKB-KW"/>
</dbReference>
<dbReference type="Proteomes" id="UP001141327">
    <property type="component" value="Unassembled WGS sequence"/>
</dbReference>
<accession>A0ABQ8UFF2</accession>
<dbReference type="InterPro" id="IPR001564">
    <property type="entry name" value="Nucleoside_diP_kinase"/>
</dbReference>
<keyword evidence="5 9" id="KW-0418">Kinase</keyword>
<keyword evidence="12" id="KW-1185">Reference proteome</keyword>
<feature type="binding site" evidence="7">
    <location>
        <position position="106"/>
    </location>
    <ligand>
        <name>ATP</name>
        <dbReference type="ChEBI" id="CHEBI:30616"/>
    </ligand>
</feature>
<comment type="cofactor">
    <cofactor evidence="1">
        <name>Mg(2+)</name>
        <dbReference type="ChEBI" id="CHEBI:18420"/>
    </cofactor>
</comment>
<reference evidence="11" key="1">
    <citation type="journal article" date="2022" name="bioRxiv">
        <title>Genomics of Preaxostyla Flagellates Illuminates Evolutionary Transitions and the Path Towards Mitochondrial Loss.</title>
        <authorList>
            <person name="Novak L.V.F."/>
            <person name="Treitli S.C."/>
            <person name="Pyrih J."/>
            <person name="Halakuc P."/>
            <person name="Pipaliya S.V."/>
            <person name="Vacek V."/>
            <person name="Brzon O."/>
            <person name="Soukal P."/>
            <person name="Eme L."/>
            <person name="Dacks J.B."/>
            <person name="Karnkowska A."/>
            <person name="Elias M."/>
            <person name="Hampl V."/>
        </authorList>
    </citation>
    <scope>NUCLEOTIDE SEQUENCE</scope>
    <source>
        <strain evidence="11">RCP-MX</strain>
    </source>
</reference>
<proteinExistence type="inferred from homology"/>
<dbReference type="PROSITE" id="PS51374">
    <property type="entry name" value="NDPK_LIKE"/>
    <property type="match status" value="1"/>
</dbReference>
<evidence type="ECO:0000313" key="11">
    <source>
        <dbReference type="EMBL" id="KAJ4457146.1"/>
    </source>
</evidence>
<dbReference type="EMBL" id="JAPMOS010000053">
    <property type="protein sequence ID" value="KAJ4457146.1"/>
    <property type="molecule type" value="Genomic_DNA"/>
</dbReference>
<evidence type="ECO:0000256" key="9">
    <source>
        <dbReference type="RuleBase" id="RU004013"/>
    </source>
</evidence>
<comment type="similarity">
    <text evidence="2 7 8">Belongs to the NDK family.</text>
</comment>
<evidence type="ECO:0000256" key="2">
    <source>
        <dbReference type="ARBA" id="ARBA00008142"/>
    </source>
</evidence>
<evidence type="ECO:0000256" key="8">
    <source>
        <dbReference type="RuleBase" id="RU004011"/>
    </source>
</evidence>
<feature type="domain" description="Nucleoside diphosphate kinase-like" evidence="10">
    <location>
        <begin position="16"/>
        <end position="153"/>
    </location>
</feature>
<dbReference type="InterPro" id="IPR034907">
    <property type="entry name" value="NDK-like_dom"/>
</dbReference>
<feature type="binding site" evidence="7">
    <location>
        <position position="24"/>
    </location>
    <ligand>
        <name>ATP</name>
        <dbReference type="ChEBI" id="CHEBI:30616"/>
    </ligand>
</feature>
<dbReference type="InterPro" id="IPR036850">
    <property type="entry name" value="NDK-like_dom_sf"/>
</dbReference>
<evidence type="ECO:0000256" key="1">
    <source>
        <dbReference type="ARBA" id="ARBA00001946"/>
    </source>
</evidence>
<dbReference type="CDD" id="cd04413">
    <property type="entry name" value="NDPk_I"/>
    <property type="match status" value="1"/>
</dbReference>
<feature type="binding site" evidence="7">
    <location>
        <position position="72"/>
    </location>
    <ligand>
        <name>ATP</name>
        <dbReference type="ChEBI" id="CHEBI:30616"/>
    </ligand>
</feature>
<gene>
    <name evidence="11" type="ORF">PAPYR_7437</name>
</gene>
<evidence type="ECO:0000313" key="12">
    <source>
        <dbReference type="Proteomes" id="UP001141327"/>
    </source>
</evidence>
<evidence type="ECO:0000256" key="3">
    <source>
        <dbReference type="ARBA" id="ARBA00022679"/>
    </source>
</evidence>
<evidence type="ECO:0000259" key="10">
    <source>
        <dbReference type="SMART" id="SM00562"/>
    </source>
</evidence>
<comment type="caution">
    <text evidence="11">The sequence shown here is derived from an EMBL/GenBank/DDBJ whole genome shotgun (WGS) entry which is preliminary data.</text>
</comment>
<organism evidence="11 12">
    <name type="scientific">Paratrimastix pyriformis</name>
    <dbReference type="NCBI Taxonomy" id="342808"/>
    <lineage>
        <taxon>Eukaryota</taxon>
        <taxon>Metamonada</taxon>
        <taxon>Preaxostyla</taxon>
        <taxon>Paratrimastigidae</taxon>
        <taxon>Paratrimastix</taxon>
    </lineage>
</organism>